<dbReference type="Proteomes" id="UP000034774">
    <property type="component" value="Unassembled WGS sequence"/>
</dbReference>
<evidence type="ECO:0000313" key="2">
    <source>
        <dbReference type="EMBL" id="KKQ92520.1"/>
    </source>
</evidence>
<dbReference type="GO" id="GO:0016020">
    <property type="term" value="C:membrane"/>
    <property type="evidence" value="ECO:0007669"/>
    <property type="project" value="InterPro"/>
</dbReference>
<feature type="domain" description="Peptidase C39" evidence="1">
    <location>
        <begin position="42"/>
        <end position="183"/>
    </location>
</feature>
<dbReference type="GO" id="GO:0008233">
    <property type="term" value="F:peptidase activity"/>
    <property type="evidence" value="ECO:0007669"/>
    <property type="project" value="InterPro"/>
</dbReference>
<accession>A0A0G0LWW8</accession>
<dbReference type="Pfam" id="PF03412">
    <property type="entry name" value="Peptidase_C39"/>
    <property type="match status" value="1"/>
</dbReference>
<protein>
    <recommendedName>
        <fullName evidence="1">Peptidase C39 domain-containing protein</fullName>
    </recommendedName>
</protein>
<proteinExistence type="predicted"/>
<reference evidence="2 3" key="1">
    <citation type="journal article" date="2015" name="Nature">
        <title>rRNA introns, odd ribosomes, and small enigmatic genomes across a large radiation of phyla.</title>
        <authorList>
            <person name="Brown C.T."/>
            <person name="Hug L.A."/>
            <person name="Thomas B.C."/>
            <person name="Sharon I."/>
            <person name="Castelle C.J."/>
            <person name="Singh A."/>
            <person name="Wilkins M.J."/>
            <person name="Williams K.H."/>
            <person name="Banfield J.F."/>
        </authorList>
    </citation>
    <scope>NUCLEOTIDE SEQUENCE [LARGE SCALE GENOMIC DNA]</scope>
</reference>
<comment type="caution">
    <text evidence="2">The sequence shown here is derived from an EMBL/GenBank/DDBJ whole genome shotgun (WGS) entry which is preliminary data.</text>
</comment>
<sequence length="225" mass="25868">MAVQLGQMEINTNKTIREVIRRLLALEDRIRGVAFPGMSRLRQVDIYSCGPAVITMLFSFLGVKTFQKRIVVSLRAQKKIRKWGMSIKDLARGAKIAGKGGFSFWKKANSKISDLDAIVNKYRFPVGVEWQGVFYEDADEDDGHYGVITRVDKERGYIRIADPFHKFAGVDRRFRIKDFQRRWWDSNEIKVGGTSKPRTVTDKRMMFVITPKGDSWPKKLGMTKA</sequence>
<dbReference type="STRING" id="1618572.UT17_C0002G0183"/>
<evidence type="ECO:0000313" key="3">
    <source>
        <dbReference type="Proteomes" id="UP000034774"/>
    </source>
</evidence>
<dbReference type="AlphaFoldDB" id="A0A0G0LWW8"/>
<evidence type="ECO:0000259" key="1">
    <source>
        <dbReference type="Pfam" id="PF03412"/>
    </source>
</evidence>
<gene>
    <name evidence="2" type="ORF">UT17_C0002G0183</name>
</gene>
<dbReference type="Gene3D" id="3.90.70.10">
    <property type="entry name" value="Cysteine proteinases"/>
    <property type="match status" value="1"/>
</dbReference>
<organism evidence="2 3">
    <name type="scientific">Candidatus Woesebacteria bacterium GW2011_GWB1_39_10</name>
    <dbReference type="NCBI Taxonomy" id="1618572"/>
    <lineage>
        <taxon>Bacteria</taxon>
        <taxon>Candidatus Woeseibacteriota</taxon>
    </lineage>
</organism>
<dbReference type="GO" id="GO:0006508">
    <property type="term" value="P:proteolysis"/>
    <property type="evidence" value="ECO:0007669"/>
    <property type="project" value="InterPro"/>
</dbReference>
<name>A0A0G0LWW8_9BACT</name>
<dbReference type="EMBL" id="LBVU01000002">
    <property type="protein sequence ID" value="KKQ92520.1"/>
    <property type="molecule type" value="Genomic_DNA"/>
</dbReference>
<dbReference type="GO" id="GO:0005524">
    <property type="term" value="F:ATP binding"/>
    <property type="evidence" value="ECO:0007669"/>
    <property type="project" value="InterPro"/>
</dbReference>
<dbReference type="InterPro" id="IPR005074">
    <property type="entry name" value="Peptidase_C39"/>
</dbReference>